<evidence type="ECO:0000256" key="3">
    <source>
        <dbReference type="ARBA" id="ARBA00022723"/>
    </source>
</evidence>
<dbReference type="InterPro" id="IPR041677">
    <property type="entry name" value="DNA2/NAM7_AAA_11"/>
</dbReference>
<feature type="domain" description="ZNFX1" evidence="12">
    <location>
        <begin position="358"/>
        <end position="462"/>
    </location>
</feature>
<dbReference type="CDD" id="cd18808">
    <property type="entry name" value="SF1_C_Upf1"/>
    <property type="match status" value="1"/>
</dbReference>
<evidence type="ECO:0000313" key="13">
    <source>
        <dbReference type="EMBL" id="KAJ4451528.1"/>
    </source>
</evidence>
<dbReference type="InterPro" id="IPR057373">
    <property type="entry name" value="ZNFX1"/>
</dbReference>
<evidence type="ECO:0000256" key="6">
    <source>
        <dbReference type="ARBA" id="ARBA00023125"/>
    </source>
</evidence>
<feature type="compositionally biased region" description="Low complexity" evidence="9">
    <location>
        <begin position="53"/>
        <end position="67"/>
    </location>
</feature>
<evidence type="ECO:0000313" key="14">
    <source>
        <dbReference type="Proteomes" id="UP001148838"/>
    </source>
</evidence>
<accession>A0ABQ8TXY9</accession>
<dbReference type="EMBL" id="JAJSOF020000001">
    <property type="protein sequence ID" value="KAJ4451528.1"/>
    <property type="molecule type" value="Genomic_DNA"/>
</dbReference>
<dbReference type="PANTHER" id="PTHR10887">
    <property type="entry name" value="DNA2/NAM7 HELICASE FAMILY"/>
    <property type="match status" value="1"/>
</dbReference>
<keyword evidence="8" id="KW-0539">Nucleus</keyword>
<evidence type="ECO:0000256" key="2">
    <source>
        <dbReference type="ARBA" id="ARBA00022553"/>
    </source>
</evidence>
<keyword evidence="5" id="KW-0862">Zinc</keyword>
<dbReference type="PROSITE" id="PS00115">
    <property type="entry name" value="RNA_POL_II_REPEAT"/>
    <property type="match status" value="2"/>
</dbReference>
<dbReference type="Gene3D" id="3.40.50.300">
    <property type="entry name" value="P-loop containing nucleotide triphosphate hydrolases"/>
    <property type="match status" value="3"/>
</dbReference>
<dbReference type="Pfam" id="PF25396">
    <property type="entry name" value="ZNFX1"/>
    <property type="match status" value="1"/>
</dbReference>
<keyword evidence="7" id="KW-0804">Transcription</keyword>
<feature type="region of interest" description="Disordered" evidence="9">
    <location>
        <begin position="273"/>
        <end position="292"/>
    </location>
</feature>
<reference evidence="13 14" key="1">
    <citation type="journal article" date="2022" name="Allergy">
        <title>Genome assembly and annotation of Periplaneta americana reveal a comprehensive cockroach allergen profile.</title>
        <authorList>
            <person name="Wang L."/>
            <person name="Xiong Q."/>
            <person name="Saelim N."/>
            <person name="Wang L."/>
            <person name="Nong W."/>
            <person name="Wan A.T."/>
            <person name="Shi M."/>
            <person name="Liu X."/>
            <person name="Cao Q."/>
            <person name="Hui J.H.L."/>
            <person name="Sookrung N."/>
            <person name="Leung T.F."/>
            <person name="Tungtrongchitr A."/>
            <person name="Tsui S.K.W."/>
        </authorList>
    </citation>
    <scope>NUCLEOTIDE SEQUENCE [LARGE SCALE GENOMIC DNA]</scope>
    <source>
        <strain evidence="13">PWHHKU_190912</strain>
    </source>
</reference>
<dbReference type="InterPro" id="IPR027417">
    <property type="entry name" value="P-loop_NTPase"/>
</dbReference>
<feature type="compositionally biased region" description="Basic and acidic residues" evidence="9">
    <location>
        <begin position="1"/>
        <end position="12"/>
    </location>
</feature>
<feature type="non-terminal residue" evidence="13">
    <location>
        <position position="1393"/>
    </location>
</feature>
<dbReference type="Pfam" id="PF13086">
    <property type="entry name" value="AAA_11"/>
    <property type="match status" value="1"/>
</dbReference>
<proteinExistence type="predicted"/>
<dbReference type="InterPro" id="IPR045055">
    <property type="entry name" value="DNA2/NAM7-like"/>
</dbReference>
<evidence type="ECO:0000259" key="10">
    <source>
        <dbReference type="Pfam" id="PF13086"/>
    </source>
</evidence>
<gene>
    <name evidence="13" type="ORF">ANN_02992</name>
</gene>
<feature type="region of interest" description="Disordered" evidence="9">
    <location>
        <begin position="1"/>
        <end position="37"/>
    </location>
</feature>
<feature type="region of interest" description="Disordered" evidence="9">
    <location>
        <begin position="52"/>
        <end position="108"/>
    </location>
</feature>
<comment type="caution">
    <text evidence="13">The sequence shown here is derived from an EMBL/GenBank/DDBJ whole genome shotgun (WGS) entry which is preliminary data.</text>
</comment>
<dbReference type="SUPFAM" id="SSF52540">
    <property type="entry name" value="P-loop containing nucleoside triphosphate hydrolases"/>
    <property type="match status" value="1"/>
</dbReference>
<evidence type="ECO:0000259" key="12">
    <source>
        <dbReference type="Pfam" id="PF25396"/>
    </source>
</evidence>
<evidence type="ECO:0000256" key="4">
    <source>
        <dbReference type="ARBA" id="ARBA00022737"/>
    </source>
</evidence>
<evidence type="ECO:0008006" key="15">
    <source>
        <dbReference type="Google" id="ProtNLM"/>
    </source>
</evidence>
<dbReference type="Proteomes" id="UP001148838">
    <property type="component" value="Unassembled WGS sequence"/>
</dbReference>
<evidence type="ECO:0000259" key="11">
    <source>
        <dbReference type="Pfam" id="PF13087"/>
    </source>
</evidence>
<dbReference type="InterPro" id="IPR000684">
    <property type="entry name" value="RNA_pol_II_repeat_euk"/>
</dbReference>
<evidence type="ECO:0000256" key="1">
    <source>
        <dbReference type="ARBA" id="ARBA00004123"/>
    </source>
</evidence>
<dbReference type="Pfam" id="PF13087">
    <property type="entry name" value="AAA_12"/>
    <property type="match status" value="1"/>
</dbReference>
<name>A0ABQ8TXY9_PERAM</name>
<evidence type="ECO:0000256" key="7">
    <source>
        <dbReference type="ARBA" id="ARBA00023163"/>
    </source>
</evidence>
<dbReference type="InterPro" id="IPR047187">
    <property type="entry name" value="SF1_C_Upf1"/>
</dbReference>
<evidence type="ECO:0000256" key="5">
    <source>
        <dbReference type="ARBA" id="ARBA00022833"/>
    </source>
</evidence>
<organism evidence="13 14">
    <name type="scientific">Periplaneta americana</name>
    <name type="common">American cockroach</name>
    <name type="synonym">Blatta americana</name>
    <dbReference type="NCBI Taxonomy" id="6978"/>
    <lineage>
        <taxon>Eukaryota</taxon>
        <taxon>Metazoa</taxon>
        <taxon>Ecdysozoa</taxon>
        <taxon>Arthropoda</taxon>
        <taxon>Hexapoda</taxon>
        <taxon>Insecta</taxon>
        <taxon>Pterygota</taxon>
        <taxon>Neoptera</taxon>
        <taxon>Polyneoptera</taxon>
        <taxon>Dictyoptera</taxon>
        <taxon>Blattodea</taxon>
        <taxon>Blattoidea</taxon>
        <taxon>Blattidae</taxon>
        <taxon>Blattinae</taxon>
        <taxon>Periplaneta</taxon>
    </lineage>
</organism>
<protein>
    <recommendedName>
        <fullName evidence="15">NFX1-type zinc finger-containing protein 1</fullName>
    </recommendedName>
</protein>
<comment type="subcellular location">
    <subcellularLocation>
        <location evidence="1">Nucleus</location>
    </subcellularLocation>
</comment>
<feature type="compositionally biased region" description="Basic and acidic residues" evidence="9">
    <location>
        <begin position="273"/>
        <end position="291"/>
    </location>
</feature>
<dbReference type="InterPro" id="IPR041679">
    <property type="entry name" value="DNA2/NAM7-like_C"/>
</dbReference>
<dbReference type="PANTHER" id="PTHR10887:SF341">
    <property type="entry name" value="NFX1-TYPE ZINC FINGER-CONTAINING PROTEIN 1"/>
    <property type="match status" value="1"/>
</dbReference>
<feature type="compositionally biased region" description="Polar residues" evidence="9">
    <location>
        <begin position="99"/>
        <end position="108"/>
    </location>
</feature>
<keyword evidence="4" id="KW-0677">Repeat</keyword>
<feature type="region of interest" description="Disordered" evidence="9">
    <location>
        <begin position="513"/>
        <end position="570"/>
    </location>
</feature>
<evidence type="ECO:0000256" key="8">
    <source>
        <dbReference type="ARBA" id="ARBA00023242"/>
    </source>
</evidence>
<evidence type="ECO:0000256" key="9">
    <source>
        <dbReference type="SAM" id="MobiDB-lite"/>
    </source>
</evidence>
<keyword evidence="14" id="KW-1185">Reference proteome</keyword>
<keyword evidence="6" id="KW-0238">DNA-binding</keyword>
<keyword evidence="2" id="KW-0597">Phosphoprotein</keyword>
<feature type="domain" description="DNA2/NAM7 helicase helicase" evidence="10">
    <location>
        <begin position="611"/>
        <end position="1034"/>
    </location>
</feature>
<sequence length="1393" mass="160108">MDKHKASKERRSQYHHKSSVWSRLGDKKAGTQSKYHQKSVWTRLGDTKRVELTSTASTSSSSRNYSTGNYQNRKRTHSNDTSNERHSHYLSKRKRTHENNFSPESYNSKPQFGYKRLEGLTKISSNEVVTILANRDTGFKELLIDKLRPDFIHLIVRTLAKVSEADFNENKTFILTMACQQDFLNQLLQHIISISIEGRKSDFEDFLSALLKFLKTVLELLPNYASDRFQKILRSTDMTINGMTTYHNVSVSTNLKEEFNCLQVQLNNLMEDKEKQANSRNESKPPDDFRKISVYPTPDEILTKKLPFLRPNKTKGAYSDVENYLDIQFRLLREDFVCPLREGIMNYLHSKPTKKNNRVHNVRIYKNVTFKSMKVTSNKIGVLVNFDPNFKNKKISWINSKRFMFGSLLCFTDDDFRSIILATVIDRDIKLLKSGLVLVELCAGTHISESLFNHSYTMAESEVYFEPYFHVLKGLQAMTEDKFPLKKYIVDVDCTDSTPQYLLVQKNVKYKLSHEPSYSPSSPTYTPTSPTYTPASPSHSPSLPSCSTYSTSSTVAQSSNSVDKSEVPNMRDAKIKSNALEDVASTPKLTPVLNFTVLDFDSWPSAEQLSLDGSQYNAFRSALTREFVVIQGPPGTGKTHLGLKMTEVLLNNSSVWKSTDRPILVVCYTNHALDQFLEGLLCTTEELVRVGGQSKSEYLRKFNLNQKRHLEVRKFACNQLSLSIKREMENYVRCLKEIELDLEILNKYSGIVSLHSLKSIMRREHYDFFISLSESVEKVDEAFIGWLMENDLDFSTENEKSTFEFDSTEKLENMEVDLELHDDERKSLETLFSDIDVDFTEVNARLQMSVTIENLEKWLAVICEMQKQKQEDASVFYMLEMESNTVRKTLKCLKYHLQRLKSRLRMSFAYLKSEENLLSLRIEQRWNLYSYWLQLLQKSLLNETENINKKFHKEAKRYEEVKHKEDLVILKKALVVGMTTSGAARLQPLLQALRPPIVIVEEAAEVLEAQIITALTKHCQHLILIGDHKQLKPSTAVYKLSRKFNLDTSLFERMVSNGMHCETLKVQHRMRPEIARLIVPSIYPDLRNHNSVLSFPKIRGVVKNLFFVTHDIPEEECPNISSRKNVHEAHFLLALCRHLIFQGYDPCRITILTTYKGQMFAMKNMLVEDSTLRDVRVTVVDNFQGEENDIILLSLVRSNDEGKIGFLTTENRVCVALSRARHGLFLIGNMENLKNASAVWKNIEETLSQQDAIGTHLKLQCEVIDVKLSVASEGAENKLISSPSVQAIHPDQQTLVSCAEDFSKVPEGGCTVQCMASLRCGHTCKSLCHINDRDHTVHRCYEPCKLTCELKHPCKLQCWQECGICKEPVLRNLPCGHEKELQCYIEYQAYECQ</sequence>
<feature type="domain" description="DNA2/NAM7 helicase-like C-terminal" evidence="11">
    <location>
        <begin position="1046"/>
        <end position="1230"/>
    </location>
</feature>
<feature type="compositionally biased region" description="Low complexity" evidence="9">
    <location>
        <begin position="516"/>
        <end position="561"/>
    </location>
</feature>
<keyword evidence="3" id="KW-0479">Metal-binding</keyword>